<protein>
    <recommendedName>
        <fullName evidence="7">Peptidase S54 rhomboid domain-containing protein</fullName>
    </recommendedName>
</protein>
<feature type="transmembrane region" description="Helical" evidence="6">
    <location>
        <begin position="132"/>
        <end position="150"/>
    </location>
</feature>
<organism evidence="8 9">
    <name type="scientific">Nepenthes gracilis</name>
    <name type="common">Slender pitcher plant</name>
    <dbReference type="NCBI Taxonomy" id="150966"/>
    <lineage>
        <taxon>Eukaryota</taxon>
        <taxon>Viridiplantae</taxon>
        <taxon>Streptophyta</taxon>
        <taxon>Embryophyta</taxon>
        <taxon>Tracheophyta</taxon>
        <taxon>Spermatophyta</taxon>
        <taxon>Magnoliopsida</taxon>
        <taxon>eudicotyledons</taxon>
        <taxon>Gunneridae</taxon>
        <taxon>Pentapetalae</taxon>
        <taxon>Caryophyllales</taxon>
        <taxon>Nepenthaceae</taxon>
        <taxon>Nepenthes</taxon>
    </lineage>
</organism>
<keyword evidence="3 6" id="KW-0812">Transmembrane</keyword>
<dbReference type="GO" id="GO:0016020">
    <property type="term" value="C:membrane"/>
    <property type="evidence" value="ECO:0007669"/>
    <property type="project" value="UniProtKB-SubCell"/>
</dbReference>
<keyword evidence="4 6" id="KW-1133">Transmembrane helix</keyword>
<feature type="transmembrane region" description="Helical" evidence="6">
    <location>
        <begin position="78"/>
        <end position="98"/>
    </location>
</feature>
<feature type="transmembrane region" description="Helical" evidence="6">
    <location>
        <begin position="105"/>
        <end position="126"/>
    </location>
</feature>
<dbReference type="PANTHER" id="PTHR43731:SF30">
    <property type="entry name" value="RHOMBOID-LIKE PROTEIN 9, CHLOROPLASTIC"/>
    <property type="match status" value="1"/>
</dbReference>
<comment type="subcellular location">
    <subcellularLocation>
        <location evidence="1">Membrane</location>
        <topology evidence="1">Multi-pass membrane protein</topology>
    </subcellularLocation>
</comment>
<feature type="transmembrane region" description="Helical" evidence="6">
    <location>
        <begin position="237"/>
        <end position="254"/>
    </location>
</feature>
<dbReference type="SUPFAM" id="SSF144091">
    <property type="entry name" value="Rhomboid-like"/>
    <property type="match status" value="1"/>
</dbReference>
<evidence type="ECO:0000313" key="8">
    <source>
        <dbReference type="EMBL" id="GMH30602.1"/>
    </source>
</evidence>
<dbReference type="PANTHER" id="PTHR43731">
    <property type="entry name" value="RHOMBOID PROTEASE"/>
    <property type="match status" value="1"/>
</dbReference>
<name>A0AAD3TKV6_NEPGR</name>
<evidence type="ECO:0000256" key="3">
    <source>
        <dbReference type="ARBA" id="ARBA00022692"/>
    </source>
</evidence>
<dbReference type="Gene3D" id="1.20.1540.10">
    <property type="entry name" value="Rhomboid-like"/>
    <property type="match status" value="1"/>
</dbReference>
<keyword evidence="5 6" id="KW-0472">Membrane</keyword>
<gene>
    <name evidence="8" type="ORF">Nepgr_032445</name>
</gene>
<evidence type="ECO:0000259" key="7">
    <source>
        <dbReference type="Pfam" id="PF01694"/>
    </source>
</evidence>
<evidence type="ECO:0000313" key="9">
    <source>
        <dbReference type="Proteomes" id="UP001279734"/>
    </source>
</evidence>
<dbReference type="GO" id="GO:0004252">
    <property type="term" value="F:serine-type endopeptidase activity"/>
    <property type="evidence" value="ECO:0007669"/>
    <property type="project" value="InterPro"/>
</dbReference>
<sequence>MESDNYKKNSAVTPLDDESSDLYIISILASINIAVSLFEMASPIKNSDYNLYSLPLMYGAKVNHLILVGEWWRLVTPMFLHSGLLHVALSCWVLISFGPQVCKGYGLFTFFLIYILGGISGNLTSFLHTPEATVGGSGPVFAIIGAWLIYQMQNKDMISKEISEELFQKAIIAMALSCLLANFGPIDTWANVGATFTGIIFGFFTCPMQRMDNASSKTMQEEGIALVRQHANPCKSLAAFAFFGLVLCSLLYFTEPPLNTMGLEDLLKMSE</sequence>
<dbReference type="AlphaFoldDB" id="A0AAD3TKV6"/>
<dbReference type="InterPro" id="IPR022764">
    <property type="entry name" value="Peptidase_S54_rhomboid_dom"/>
</dbReference>
<feature type="transmembrane region" description="Helical" evidence="6">
    <location>
        <begin position="20"/>
        <end position="38"/>
    </location>
</feature>
<comment type="similarity">
    <text evidence="2">Belongs to the peptidase S54 family.</text>
</comment>
<keyword evidence="9" id="KW-1185">Reference proteome</keyword>
<evidence type="ECO:0000256" key="2">
    <source>
        <dbReference type="ARBA" id="ARBA00009045"/>
    </source>
</evidence>
<accession>A0AAD3TKV6</accession>
<dbReference type="EMBL" id="BSYO01000038">
    <property type="protein sequence ID" value="GMH30602.1"/>
    <property type="molecule type" value="Genomic_DNA"/>
</dbReference>
<comment type="caution">
    <text evidence="8">The sequence shown here is derived from an EMBL/GenBank/DDBJ whole genome shotgun (WGS) entry which is preliminary data.</text>
</comment>
<dbReference type="InterPro" id="IPR035952">
    <property type="entry name" value="Rhomboid-like_sf"/>
</dbReference>
<proteinExistence type="inferred from homology"/>
<dbReference type="FunFam" id="1.20.1540.10:FF:000017">
    <property type="entry name" value="RHOMBOID-like protein 9, chloroplastic"/>
    <property type="match status" value="1"/>
</dbReference>
<dbReference type="Proteomes" id="UP001279734">
    <property type="component" value="Unassembled WGS sequence"/>
</dbReference>
<reference evidence="8" key="1">
    <citation type="submission" date="2023-05" db="EMBL/GenBank/DDBJ databases">
        <title>Nepenthes gracilis genome sequencing.</title>
        <authorList>
            <person name="Fukushima K."/>
        </authorList>
    </citation>
    <scope>NUCLEOTIDE SEQUENCE</scope>
    <source>
        <strain evidence="8">SING2019-196</strain>
    </source>
</reference>
<evidence type="ECO:0000256" key="6">
    <source>
        <dbReference type="SAM" id="Phobius"/>
    </source>
</evidence>
<evidence type="ECO:0000256" key="5">
    <source>
        <dbReference type="ARBA" id="ARBA00023136"/>
    </source>
</evidence>
<dbReference type="Pfam" id="PF01694">
    <property type="entry name" value="Rhomboid"/>
    <property type="match status" value="1"/>
</dbReference>
<evidence type="ECO:0000256" key="4">
    <source>
        <dbReference type="ARBA" id="ARBA00022989"/>
    </source>
</evidence>
<dbReference type="InterPro" id="IPR050925">
    <property type="entry name" value="Rhomboid_protease_S54"/>
</dbReference>
<evidence type="ECO:0000256" key="1">
    <source>
        <dbReference type="ARBA" id="ARBA00004141"/>
    </source>
</evidence>
<feature type="domain" description="Peptidase S54 rhomboid" evidence="7">
    <location>
        <begin position="69"/>
        <end position="206"/>
    </location>
</feature>